<dbReference type="Proteomes" id="UP000315295">
    <property type="component" value="Unassembled WGS sequence"/>
</dbReference>
<feature type="region of interest" description="Disordered" evidence="1">
    <location>
        <begin position="73"/>
        <end position="96"/>
    </location>
</feature>
<reference evidence="2 3" key="1">
    <citation type="journal article" date="2019" name="G3 (Bethesda)">
        <title>Sequencing of a Wild Apple (Malus baccata) Genome Unravels the Differences Between Cultivated and Wild Apple Species Regarding Disease Resistance and Cold Tolerance.</title>
        <authorList>
            <person name="Chen X."/>
        </authorList>
    </citation>
    <scope>NUCLEOTIDE SEQUENCE [LARGE SCALE GENOMIC DNA]</scope>
    <source>
        <strain evidence="3">cv. Shandingzi</strain>
        <tissue evidence="2">Leaves</tissue>
    </source>
</reference>
<dbReference type="AlphaFoldDB" id="A0A540NLI5"/>
<feature type="region of interest" description="Disordered" evidence="1">
    <location>
        <begin position="1"/>
        <end position="26"/>
    </location>
</feature>
<proteinExistence type="predicted"/>
<feature type="compositionally biased region" description="Polar residues" evidence="1">
    <location>
        <begin position="1"/>
        <end position="19"/>
    </location>
</feature>
<sequence length="299" mass="32828">MKSRASSVDNRKSTSQGKKVTSDDIVKHFRPRVVKDSLPSNKLDFSHTLKKLKSEGFTVKPKTAKALTKEVALAGSARRTKSARASASFGTPKPHEFLDITKASEEKWSVGEADGNKAVEGGLATEESSNTSVESDLGSREHPQAFLGKDTKGEENGREPSDKDDSKATEDVDFDELDGFLNDDVQAEMEGTEGARVGVEALRKLKHNIANETRVLNSIEELIPSSEAFFSRVDFMGVKVHSRLAEALGKFFERVDDANVSLIGLSSFMRGMIFEELGTLLYGMEHTSTLEITEHRLLC</sequence>
<organism evidence="2 3">
    <name type="scientific">Malus baccata</name>
    <name type="common">Siberian crab apple</name>
    <name type="synonym">Pyrus baccata</name>
    <dbReference type="NCBI Taxonomy" id="106549"/>
    <lineage>
        <taxon>Eukaryota</taxon>
        <taxon>Viridiplantae</taxon>
        <taxon>Streptophyta</taxon>
        <taxon>Embryophyta</taxon>
        <taxon>Tracheophyta</taxon>
        <taxon>Spermatophyta</taxon>
        <taxon>Magnoliopsida</taxon>
        <taxon>eudicotyledons</taxon>
        <taxon>Gunneridae</taxon>
        <taxon>Pentapetalae</taxon>
        <taxon>rosids</taxon>
        <taxon>fabids</taxon>
        <taxon>Rosales</taxon>
        <taxon>Rosaceae</taxon>
        <taxon>Amygdaloideae</taxon>
        <taxon>Maleae</taxon>
        <taxon>Malus</taxon>
    </lineage>
</organism>
<gene>
    <name evidence="2" type="ORF">C1H46_003094</name>
</gene>
<evidence type="ECO:0000313" key="3">
    <source>
        <dbReference type="Proteomes" id="UP000315295"/>
    </source>
</evidence>
<feature type="region of interest" description="Disordered" evidence="1">
    <location>
        <begin position="119"/>
        <end position="170"/>
    </location>
</feature>
<protein>
    <submittedName>
        <fullName evidence="2">Uncharacterized protein</fullName>
    </submittedName>
</protein>
<comment type="caution">
    <text evidence="2">The sequence shown here is derived from an EMBL/GenBank/DDBJ whole genome shotgun (WGS) entry which is preliminary data.</text>
</comment>
<feature type="compositionally biased region" description="Basic and acidic residues" evidence="1">
    <location>
        <begin position="137"/>
        <end position="170"/>
    </location>
</feature>
<accession>A0A540NLI5</accession>
<keyword evidence="3" id="KW-1185">Reference proteome</keyword>
<name>A0A540NLI5_MALBA</name>
<evidence type="ECO:0000256" key="1">
    <source>
        <dbReference type="SAM" id="MobiDB-lite"/>
    </source>
</evidence>
<evidence type="ECO:0000313" key="2">
    <source>
        <dbReference type="EMBL" id="TQE11360.1"/>
    </source>
</evidence>
<dbReference type="EMBL" id="VIEB01000031">
    <property type="protein sequence ID" value="TQE11360.1"/>
    <property type="molecule type" value="Genomic_DNA"/>
</dbReference>